<comment type="caution">
    <text evidence="2">The sequence shown here is derived from an EMBL/GenBank/DDBJ whole genome shotgun (WGS) entry which is preliminary data.</text>
</comment>
<evidence type="ECO:0000256" key="1">
    <source>
        <dbReference type="SAM" id="MobiDB-lite"/>
    </source>
</evidence>
<name>A0A5J4VYY4_9EUKA</name>
<evidence type="ECO:0000313" key="3">
    <source>
        <dbReference type="Proteomes" id="UP000324800"/>
    </source>
</evidence>
<feature type="compositionally biased region" description="Gly residues" evidence="1">
    <location>
        <begin position="10"/>
        <end position="21"/>
    </location>
</feature>
<feature type="region of interest" description="Disordered" evidence="1">
    <location>
        <begin position="1"/>
        <end position="21"/>
    </location>
</feature>
<gene>
    <name evidence="2" type="ORF">EZS28_017038</name>
</gene>
<sequence>MVLAGRGGRRGTGFGVSIGVKQGGGGTGLNNHYDRCMQGNLRGQMRYETVRTKRNEGNAKEMLDQLYGQQNGQRRAAGEKKFWK</sequence>
<dbReference type="EMBL" id="SNRW01004377">
    <property type="protein sequence ID" value="KAA6387436.1"/>
    <property type="molecule type" value="Genomic_DNA"/>
</dbReference>
<dbReference type="Proteomes" id="UP000324800">
    <property type="component" value="Unassembled WGS sequence"/>
</dbReference>
<evidence type="ECO:0000313" key="2">
    <source>
        <dbReference type="EMBL" id="KAA6387436.1"/>
    </source>
</evidence>
<feature type="non-terminal residue" evidence="2">
    <location>
        <position position="84"/>
    </location>
</feature>
<organism evidence="2 3">
    <name type="scientific">Streblomastix strix</name>
    <dbReference type="NCBI Taxonomy" id="222440"/>
    <lineage>
        <taxon>Eukaryota</taxon>
        <taxon>Metamonada</taxon>
        <taxon>Preaxostyla</taxon>
        <taxon>Oxymonadida</taxon>
        <taxon>Streblomastigidae</taxon>
        <taxon>Streblomastix</taxon>
    </lineage>
</organism>
<reference evidence="2 3" key="1">
    <citation type="submission" date="2019-03" db="EMBL/GenBank/DDBJ databases">
        <title>Single cell metagenomics reveals metabolic interactions within the superorganism composed of flagellate Streblomastix strix and complex community of Bacteroidetes bacteria on its surface.</title>
        <authorList>
            <person name="Treitli S.C."/>
            <person name="Kolisko M."/>
            <person name="Husnik F."/>
            <person name="Keeling P."/>
            <person name="Hampl V."/>
        </authorList>
    </citation>
    <scope>NUCLEOTIDE SEQUENCE [LARGE SCALE GENOMIC DNA]</scope>
    <source>
        <strain evidence="2">ST1C</strain>
    </source>
</reference>
<proteinExistence type="predicted"/>
<accession>A0A5J4VYY4</accession>
<dbReference type="AlphaFoldDB" id="A0A5J4VYY4"/>
<protein>
    <submittedName>
        <fullName evidence="2">Uncharacterized protein</fullName>
    </submittedName>
</protein>